<dbReference type="Proteomes" id="UP000007148">
    <property type="component" value="Unassembled WGS sequence"/>
</dbReference>
<comment type="caution">
    <text evidence="4">The sequence shown here is derived from an EMBL/GenBank/DDBJ whole genome shotgun (WGS) entry which is preliminary data.</text>
</comment>
<sequence>MTFLVELELETTPTDGIACLAWSTVDQKNLLVGSWDSSLRLYDTDANKQLAKFDHKAAVLGACFSPDGRSVFSGGLDTWLRMWDLQQEEFRVLSTHSRPISSLIYSQVTNNIITGSWDATLAVHDPRSATPKVASYDLPERVYHMDSVGNTLVVAMGGRKINIYDVRKMEKPTQERESSLRFMTRALACMPSGEGFAIASIEGRVAVEIFDMSPAVQAKKYAFKCHRQTIDGNDHVWPVNSLAFHPIHHTFASAGSDGLVSIWDHTAKKRLRQYPQYHNAVNAISFNAAGSKLAIGVSYGWDKGQEGARAPENGRVSIFVRQVTDKEVMPKSKA</sequence>
<dbReference type="EMBL" id="CAFZ01000193">
    <property type="protein sequence ID" value="CCA72958.1"/>
    <property type="molecule type" value="Genomic_DNA"/>
</dbReference>
<dbReference type="PROSITE" id="PS50082">
    <property type="entry name" value="WD_REPEATS_2"/>
    <property type="match status" value="2"/>
</dbReference>
<dbReference type="OMA" id="WDSTLHI"/>
<dbReference type="OrthoDB" id="10262475at2759"/>
<dbReference type="AlphaFoldDB" id="G4TNS0"/>
<evidence type="ECO:0000256" key="2">
    <source>
        <dbReference type="ARBA" id="ARBA00022737"/>
    </source>
</evidence>
<proteinExistence type="predicted"/>
<evidence type="ECO:0000256" key="3">
    <source>
        <dbReference type="PROSITE-ProRule" id="PRU00221"/>
    </source>
</evidence>
<keyword evidence="1 3" id="KW-0853">WD repeat</keyword>
<dbReference type="eggNOG" id="KOG1036">
    <property type="taxonomic scope" value="Eukaryota"/>
</dbReference>
<name>G4TNS0_SERID</name>
<protein>
    <submittedName>
        <fullName evidence="4">Related to GLE2-required for nuclear pore complex structure and function</fullName>
    </submittedName>
</protein>
<reference evidence="4 5" key="1">
    <citation type="journal article" date="2011" name="PLoS Pathog.">
        <title>Endophytic Life Strategies Decoded by Genome and Transcriptome Analyses of the Mutualistic Root Symbiont Piriformospora indica.</title>
        <authorList>
            <person name="Zuccaro A."/>
            <person name="Lahrmann U."/>
            <person name="Guldener U."/>
            <person name="Langen G."/>
            <person name="Pfiffi S."/>
            <person name="Biedenkopf D."/>
            <person name="Wong P."/>
            <person name="Samans B."/>
            <person name="Grimm C."/>
            <person name="Basiewicz M."/>
            <person name="Murat C."/>
            <person name="Martin F."/>
            <person name="Kogel K.H."/>
        </authorList>
    </citation>
    <scope>NUCLEOTIDE SEQUENCE [LARGE SCALE GENOMIC DNA]</scope>
    <source>
        <strain evidence="4 5">DSM 11827</strain>
    </source>
</reference>
<dbReference type="InterPro" id="IPR019775">
    <property type="entry name" value="WD40_repeat_CS"/>
</dbReference>
<evidence type="ECO:0000313" key="4">
    <source>
        <dbReference type="EMBL" id="CCA72958.1"/>
    </source>
</evidence>
<evidence type="ECO:0000256" key="1">
    <source>
        <dbReference type="ARBA" id="ARBA00022574"/>
    </source>
</evidence>
<feature type="repeat" description="WD" evidence="3">
    <location>
        <begin position="52"/>
        <end position="93"/>
    </location>
</feature>
<dbReference type="PROSITE" id="PS50294">
    <property type="entry name" value="WD_REPEATS_REGION"/>
    <property type="match status" value="2"/>
</dbReference>
<dbReference type="Pfam" id="PF00400">
    <property type="entry name" value="WD40"/>
    <property type="match status" value="4"/>
</dbReference>
<keyword evidence="2" id="KW-0677">Repeat</keyword>
<dbReference type="HOGENOM" id="CLU_038526_0_0_1"/>
<gene>
    <name evidence="4" type="ORF">PIIN_06913</name>
</gene>
<dbReference type="SUPFAM" id="SSF50978">
    <property type="entry name" value="WD40 repeat-like"/>
    <property type="match status" value="1"/>
</dbReference>
<dbReference type="SMART" id="SM00320">
    <property type="entry name" value="WD40"/>
    <property type="match status" value="4"/>
</dbReference>
<accession>G4TNS0</accession>
<dbReference type="InterPro" id="IPR001680">
    <property type="entry name" value="WD40_rpt"/>
</dbReference>
<feature type="repeat" description="WD" evidence="3">
    <location>
        <begin position="232"/>
        <end position="273"/>
    </location>
</feature>
<dbReference type="PANTHER" id="PTHR10971">
    <property type="entry name" value="MRNA EXPORT FACTOR AND BUB3"/>
    <property type="match status" value="1"/>
</dbReference>
<evidence type="ECO:0000313" key="5">
    <source>
        <dbReference type="Proteomes" id="UP000007148"/>
    </source>
</evidence>
<dbReference type="PROSITE" id="PS00678">
    <property type="entry name" value="WD_REPEATS_1"/>
    <property type="match status" value="1"/>
</dbReference>
<dbReference type="InterPro" id="IPR015943">
    <property type="entry name" value="WD40/YVTN_repeat-like_dom_sf"/>
</dbReference>
<dbReference type="STRING" id="1109443.G4TNS0"/>
<dbReference type="InterPro" id="IPR036322">
    <property type="entry name" value="WD40_repeat_dom_sf"/>
</dbReference>
<dbReference type="InParanoid" id="G4TNS0"/>
<keyword evidence="5" id="KW-1185">Reference proteome</keyword>
<dbReference type="Gene3D" id="2.130.10.10">
    <property type="entry name" value="YVTN repeat-like/Quinoprotein amine dehydrogenase"/>
    <property type="match status" value="1"/>
</dbReference>
<organism evidence="4 5">
    <name type="scientific">Serendipita indica (strain DSM 11827)</name>
    <name type="common">Root endophyte fungus</name>
    <name type="synonym">Piriformospora indica</name>
    <dbReference type="NCBI Taxonomy" id="1109443"/>
    <lineage>
        <taxon>Eukaryota</taxon>
        <taxon>Fungi</taxon>
        <taxon>Dikarya</taxon>
        <taxon>Basidiomycota</taxon>
        <taxon>Agaricomycotina</taxon>
        <taxon>Agaricomycetes</taxon>
        <taxon>Sebacinales</taxon>
        <taxon>Serendipitaceae</taxon>
        <taxon>Serendipita</taxon>
    </lineage>
</organism>